<accession>A0A2N1N2R9</accession>
<dbReference type="Proteomes" id="UP000233469">
    <property type="component" value="Unassembled WGS sequence"/>
</dbReference>
<evidence type="ECO:0000313" key="2">
    <source>
        <dbReference type="Proteomes" id="UP000233469"/>
    </source>
</evidence>
<reference evidence="1 2" key="2">
    <citation type="submission" date="2017-10" db="EMBL/GenBank/DDBJ databases">
        <title>Extensive intraspecific genome diversity in a model arbuscular mycorrhizal fungus.</title>
        <authorList>
            <person name="Chen E.C.H."/>
            <person name="Morin E."/>
            <person name="Baudet D."/>
            <person name="Noel J."/>
            <person name="Ndikumana S."/>
            <person name="Charron P."/>
            <person name="St-Onge C."/>
            <person name="Giorgi J."/>
            <person name="Grigoriev I.V."/>
            <person name="Roux C."/>
            <person name="Martin F.M."/>
            <person name="Corradi N."/>
        </authorList>
    </citation>
    <scope>NUCLEOTIDE SEQUENCE [LARGE SCALE GENOMIC DNA]</scope>
    <source>
        <strain evidence="1 2">C2</strain>
    </source>
</reference>
<comment type="caution">
    <text evidence="1">The sequence shown here is derived from an EMBL/GenBank/DDBJ whole genome shotgun (WGS) entry which is preliminary data.</text>
</comment>
<dbReference type="AlphaFoldDB" id="A0A2N1N2R9"/>
<feature type="non-terminal residue" evidence="1">
    <location>
        <position position="67"/>
    </location>
</feature>
<proteinExistence type="predicted"/>
<gene>
    <name evidence="1" type="ORF">RhiirC2_750702</name>
</gene>
<dbReference type="EMBL" id="LLXL01000875">
    <property type="protein sequence ID" value="PKK68167.1"/>
    <property type="molecule type" value="Genomic_DNA"/>
</dbReference>
<reference evidence="1 2" key="1">
    <citation type="submission" date="2016-04" db="EMBL/GenBank/DDBJ databases">
        <title>Genome analyses suggest a sexual origin of heterokaryosis in a supposedly ancient asexual fungus.</title>
        <authorList>
            <person name="Ropars J."/>
            <person name="Sedzielewska K."/>
            <person name="Noel J."/>
            <person name="Charron P."/>
            <person name="Farinelli L."/>
            <person name="Marton T."/>
            <person name="Kruger M."/>
            <person name="Pelin A."/>
            <person name="Brachmann A."/>
            <person name="Corradi N."/>
        </authorList>
    </citation>
    <scope>NUCLEOTIDE SEQUENCE [LARGE SCALE GENOMIC DNA]</scope>
    <source>
        <strain evidence="1 2">C2</strain>
    </source>
</reference>
<protein>
    <submittedName>
        <fullName evidence="1">Uncharacterized protein</fullName>
    </submittedName>
</protein>
<evidence type="ECO:0000313" key="1">
    <source>
        <dbReference type="EMBL" id="PKK68167.1"/>
    </source>
</evidence>
<sequence length="67" mass="7795">MIASNELKLELLSKFTEKCLITENNHLLRHDPVGILQIVSDHKIFDKIKEVYLETICIEPKILFNSD</sequence>
<organism evidence="1 2">
    <name type="scientific">Rhizophagus irregularis</name>
    <dbReference type="NCBI Taxonomy" id="588596"/>
    <lineage>
        <taxon>Eukaryota</taxon>
        <taxon>Fungi</taxon>
        <taxon>Fungi incertae sedis</taxon>
        <taxon>Mucoromycota</taxon>
        <taxon>Glomeromycotina</taxon>
        <taxon>Glomeromycetes</taxon>
        <taxon>Glomerales</taxon>
        <taxon>Glomeraceae</taxon>
        <taxon>Rhizophagus</taxon>
    </lineage>
</organism>
<name>A0A2N1N2R9_9GLOM</name>